<dbReference type="PANTHER" id="PTHR11069:SF23">
    <property type="entry name" value="LYSOSOMAL ACID GLUCOSYLCERAMIDASE"/>
    <property type="match status" value="1"/>
</dbReference>
<evidence type="ECO:0000256" key="6">
    <source>
        <dbReference type="RuleBase" id="RU361188"/>
    </source>
</evidence>
<dbReference type="EMBL" id="GEBQ01018692">
    <property type="protein sequence ID" value="JAT21285.1"/>
    <property type="molecule type" value="Transcribed_RNA"/>
</dbReference>
<dbReference type="AlphaFoldDB" id="A0A1B6LC93"/>
<comment type="catalytic activity">
    <reaction evidence="1">
        <text>a beta-D-glucosyl-(1&lt;-&gt;1')-N-acylsphing-4-enine + H2O = an N-acylsphing-4-enine + D-glucose</text>
        <dbReference type="Rhea" id="RHEA:13269"/>
        <dbReference type="ChEBI" id="CHEBI:4167"/>
        <dbReference type="ChEBI" id="CHEBI:15377"/>
        <dbReference type="ChEBI" id="CHEBI:22801"/>
        <dbReference type="ChEBI" id="CHEBI:52639"/>
        <dbReference type="EC" id="3.2.1.45"/>
    </reaction>
    <physiologicalReaction direction="left-to-right" evidence="1">
        <dbReference type="Rhea" id="RHEA:13270"/>
    </physiologicalReaction>
</comment>
<evidence type="ECO:0000256" key="4">
    <source>
        <dbReference type="ARBA" id="ARBA00022729"/>
    </source>
</evidence>
<evidence type="ECO:0000256" key="5">
    <source>
        <dbReference type="ARBA" id="ARBA00022801"/>
    </source>
</evidence>
<evidence type="ECO:0000256" key="3">
    <source>
        <dbReference type="ARBA" id="ARBA00012658"/>
    </source>
</evidence>
<dbReference type="InterPro" id="IPR001139">
    <property type="entry name" value="Glyco_hydro_30"/>
</dbReference>
<protein>
    <recommendedName>
        <fullName evidence="3 6">Glucosylceramidase</fullName>
        <ecNumber evidence="3 6">3.2.1.45</ecNumber>
    </recommendedName>
</protein>
<evidence type="ECO:0000259" key="7">
    <source>
        <dbReference type="Pfam" id="PF02055"/>
    </source>
</evidence>
<feature type="domain" description="Glycosyl hydrolase family 30 TIM-barrel" evidence="7">
    <location>
        <begin position="4"/>
        <end position="133"/>
    </location>
</feature>
<evidence type="ECO:0000256" key="1">
    <source>
        <dbReference type="ARBA" id="ARBA00001013"/>
    </source>
</evidence>
<dbReference type="InterPro" id="IPR033453">
    <property type="entry name" value="Glyco_hydro_30_TIM-barrel"/>
</dbReference>
<keyword evidence="6" id="KW-0443">Lipid metabolism</keyword>
<accession>A0A1B6LC93</accession>
<keyword evidence="6" id="KW-0746">Sphingolipid metabolism</keyword>
<evidence type="ECO:0000256" key="2">
    <source>
        <dbReference type="ARBA" id="ARBA00005382"/>
    </source>
</evidence>
<proteinExistence type="inferred from homology"/>
<dbReference type="GO" id="GO:0006680">
    <property type="term" value="P:glucosylceramide catabolic process"/>
    <property type="evidence" value="ECO:0007669"/>
    <property type="project" value="TreeGrafter"/>
</dbReference>
<organism evidence="8">
    <name type="scientific">Graphocephala atropunctata</name>
    <dbReference type="NCBI Taxonomy" id="36148"/>
    <lineage>
        <taxon>Eukaryota</taxon>
        <taxon>Metazoa</taxon>
        <taxon>Ecdysozoa</taxon>
        <taxon>Arthropoda</taxon>
        <taxon>Hexapoda</taxon>
        <taxon>Insecta</taxon>
        <taxon>Pterygota</taxon>
        <taxon>Neoptera</taxon>
        <taxon>Paraneoptera</taxon>
        <taxon>Hemiptera</taxon>
        <taxon>Auchenorrhyncha</taxon>
        <taxon>Membracoidea</taxon>
        <taxon>Cicadellidae</taxon>
        <taxon>Cicadellinae</taxon>
        <taxon>Cicadellini</taxon>
        <taxon>Graphocephala</taxon>
    </lineage>
</organism>
<evidence type="ECO:0000313" key="8">
    <source>
        <dbReference type="EMBL" id="JAT21285.1"/>
    </source>
</evidence>
<name>A0A1B6LC93_9HEMI</name>
<keyword evidence="5 6" id="KW-0378">Hydrolase</keyword>
<dbReference type="Pfam" id="PF02055">
    <property type="entry name" value="Glyco_hydro_30"/>
    <property type="match status" value="1"/>
</dbReference>
<reference evidence="8" key="1">
    <citation type="submission" date="2015-11" db="EMBL/GenBank/DDBJ databases">
        <title>De novo transcriptome assembly of four potential Pierce s Disease insect vectors from Arizona vineyards.</title>
        <authorList>
            <person name="Tassone E.E."/>
        </authorList>
    </citation>
    <scope>NUCLEOTIDE SEQUENCE</scope>
</reference>
<dbReference type="Gene3D" id="3.20.20.80">
    <property type="entry name" value="Glycosidases"/>
    <property type="match status" value="1"/>
</dbReference>
<dbReference type="GO" id="GO:0004348">
    <property type="term" value="F:glucosylceramidase activity"/>
    <property type="evidence" value="ECO:0007669"/>
    <property type="project" value="UniProtKB-EC"/>
</dbReference>
<dbReference type="GO" id="GO:0016020">
    <property type="term" value="C:membrane"/>
    <property type="evidence" value="ECO:0007669"/>
    <property type="project" value="GOC"/>
</dbReference>
<dbReference type="PANTHER" id="PTHR11069">
    <property type="entry name" value="GLUCOSYLCERAMIDASE"/>
    <property type="match status" value="1"/>
</dbReference>
<sequence>FNSTKLLTLEDGRFFLEYWMDRVMTDTASAEYIDGVSVHWYNDQLSPPELLDTIFQKYNKFILYSEACIIHILDPNSTLAVDLGSWRRGALYAKDIIEVINHSSVGFIDWNMALNTGGGPVFPATGPVDSPVI</sequence>
<gene>
    <name evidence="8" type="ORF">g.49983</name>
</gene>
<dbReference type="EC" id="3.2.1.45" evidence="3 6"/>
<keyword evidence="4" id="KW-0732">Signal</keyword>
<feature type="non-terminal residue" evidence="8">
    <location>
        <position position="133"/>
    </location>
</feature>
<dbReference type="SUPFAM" id="SSF51445">
    <property type="entry name" value="(Trans)glycosidases"/>
    <property type="match status" value="1"/>
</dbReference>
<keyword evidence="6" id="KW-0326">Glycosidase</keyword>
<feature type="non-terminal residue" evidence="8">
    <location>
        <position position="1"/>
    </location>
</feature>
<dbReference type="InterPro" id="IPR017853">
    <property type="entry name" value="GH"/>
</dbReference>
<comment type="similarity">
    <text evidence="2 6">Belongs to the glycosyl hydrolase 30 family.</text>
</comment>